<dbReference type="SUPFAM" id="SSF56209">
    <property type="entry name" value="Nitrile hydratase alpha chain"/>
    <property type="match status" value="1"/>
</dbReference>
<dbReference type="InterPro" id="IPR036648">
    <property type="entry name" value="CN_Hdrase_a/SCN_Hdrase_g_sf"/>
</dbReference>
<feature type="domain" description="Nitrile hydratase alpha/Thiocyanate hydrolase gamma" evidence="3">
    <location>
        <begin position="25"/>
        <end position="73"/>
    </location>
</feature>
<name>A0AA96WR03_LEPBY</name>
<evidence type="ECO:0000256" key="2">
    <source>
        <dbReference type="SAM" id="MobiDB-lite"/>
    </source>
</evidence>
<feature type="compositionally biased region" description="Low complexity" evidence="2">
    <location>
        <begin position="113"/>
        <end position="132"/>
    </location>
</feature>
<keyword evidence="1" id="KW-0479">Metal-binding</keyword>
<dbReference type="Gene3D" id="3.90.330.10">
    <property type="entry name" value="Nitrile hydratase alpha /Thiocyanate hydrolase gamma"/>
    <property type="match status" value="1"/>
</dbReference>
<protein>
    <submittedName>
        <fullName evidence="4">NHLP leader peptide family RiPP</fullName>
    </submittedName>
</protein>
<proteinExistence type="predicted"/>
<dbReference type="NCBIfam" id="TIGR03793">
    <property type="entry name" value="leader_NHLP"/>
    <property type="match status" value="1"/>
</dbReference>
<dbReference type="InterPro" id="IPR004232">
    <property type="entry name" value="CN_Hdrtase_a/SCN_Hdrlase_g"/>
</dbReference>
<evidence type="ECO:0000256" key="1">
    <source>
        <dbReference type="ARBA" id="ARBA00022723"/>
    </source>
</evidence>
<sequence>MNANEMPAIGRMADLETQLIDQAMQDSAFRDRLLTNPKSVLSERGLTVPDEVQIQVLQETSSQFYLVLPSLADESGSEAIALSDAELEAVSGGGSNVSSWTGCASGRVGCVLSTPETTPTTPTSSSSSGYTPPNTPNPSY</sequence>
<dbReference type="GO" id="GO:0003824">
    <property type="term" value="F:catalytic activity"/>
    <property type="evidence" value="ECO:0007669"/>
    <property type="project" value="InterPro"/>
</dbReference>
<evidence type="ECO:0000259" key="3">
    <source>
        <dbReference type="Pfam" id="PF02979"/>
    </source>
</evidence>
<dbReference type="EMBL" id="CP130144">
    <property type="protein sequence ID" value="WNZ43918.1"/>
    <property type="molecule type" value="Genomic_DNA"/>
</dbReference>
<dbReference type="AlphaFoldDB" id="A0AA96WR03"/>
<accession>A0AA96WR03</accession>
<organism evidence="4">
    <name type="scientific">Leptolyngbya boryana CZ1</name>
    <dbReference type="NCBI Taxonomy" id="3060204"/>
    <lineage>
        <taxon>Bacteria</taxon>
        <taxon>Bacillati</taxon>
        <taxon>Cyanobacteriota</taxon>
        <taxon>Cyanophyceae</taxon>
        <taxon>Leptolyngbyales</taxon>
        <taxon>Leptolyngbyaceae</taxon>
        <taxon>Leptolyngbya group</taxon>
        <taxon>Leptolyngbya</taxon>
    </lineage>
</organism>
<feature type="region of interest" description="Disordered" evidence="2">
    <location>
        <begin position="112"/>
        <end position="140"/>
    </location>
</feature>
<dbReference type="InterPro" id="IPR022513">
    <property type="entry name" value="TOMM_pelo"/>
</dbReference>
<gene>
    <name evidence="4" type="ORF">Q2T42_18955</name>
</gene>
<dbReference type="Pfam" id="PF02979">
    <property type="entry name" value="NHase_alpha"/>
    <property type="match status" value="1"/>
</dbReference>
<evidence type="ECO:0000313" key="4">
    <source>
        <dbReference type="EMBL" id="WNZ43918.1"/>
    </source>
</evidence>
<dbReference type="RefSeq" id="WP_190650291.1">
    <property type="nucleotide sequence ID" value="NZ_CP130144.1"/>
</dbReference>
<reference evidence="4" key="2">
    <citation type="submission" date="2023-07" db="EMBL/GenBank/DDBJ databases">
        <authorList>
            <person name="Bai X.-H."/>
            <person name="Wang H.-H."/>
            <person name="Wang J."/>
            <person name="Ma M.-Y."/>
            <person name="Hu H.-H."/>
            <person name="Song Z.-L."/>
            <person name="Ma H.-G."/>
            <person name="Fan Y."/>
            <person name="Du C.-Y."/>
            <person name="Xu J.-C."/>
        </authorList>
    </citation>
    <scope>NUCLEOTIDE SEQUENCE</scope>
    <source>
        <strain evidence="4">CZ1</strain>
    </source>
</reference>
<dbReference type="GO" id="GO:0046914">
    <property type="term" value="F:transition metal ion binding"/>
    <property type="evidence" value="ECO:0007669"/>
    <property type="project" value="InterPro"/>
</dbReference>
<reference evidence="4" key="1">
    <citation type="journal article" date="2023" name="Plants (Basel)">
        <title>Genomic Analysis of Leptolyngbya boryana CZ1 Reveals Efficient Carbon Fixation Modules.</title>
        <authorList>
            <person name="Bai X."/>
            <person name="Wang H."/>
            <person name="Cheng W."/>
            <person name="Wang J."/>
            <person name="Ma M."/>
            <person name="Hu H."/>
            <person name="Song Z."/>
            <person name="Ma H."/>
            <person name="Fan Y."/>
            <person name="Du C."/>
            <person name="Xu J."/>
        </authorList>
    </citation>
    <scope>NUCLEOTIDE SEQUENCE</scope>
    <source>
        <strain evidence="4">CZ1</strain>
    </source>
</reference>